<reference evidence="2 3" key="1">
    <citation type="submission" date="2019-05" db="EMBL/GenBank/DDBJ databases">
        <title>Flagellimonas sp. AsT0115, sp. nov., isolated from a marine red algae, Asparagopsis taxiformis.</title>
        <authorList>
            <person name="Kim J."/>
            <person name="Jeong S.E."/>
            <person name="Jeon C.O."/>
        </authorList>
    </citation>
    <scope>NUCLEOTIDE SEQUENCE [LARGE SCALE GENOMIC DNA]</scope>
    <source>
        <strain evidence="2 3">AsT0115</strain>
    </source>
</reference>
<accession>A0ABY2WNJ1</accession>
<evidence type="ECO:0000256" key="1">
    <source>
        <dbReference type="SAM" id="SignalP"/>
    </source>
</evidence>
<name>A0ABY2WNJ1_9FLAO</name>
<comment type="caution">
    <text evidence="2">The sequence shown here is derived from an EMBL/GenBank/DDBJ whole genome shotgun (WGS) entry which is preliminary data.</text>
</comment>
<dbReference type="Pfam" id="PF06980">
    <property type="entry name" value="DUF1302"/>
    <property type="match status" value="1"/>
</dbReference>
<evidence type="ECO:0008006" key="4">
    <source>
        <dbReference type="Google" id="ProtNLM"/>
    </source>
</evidence>
<feature type="signal peptide" evidence="1">
    <location>
        <begin position="1"/>
        <end position="20"/>
    </location>
</feature>
<keyword evidence="1" id="KW-0732">Signal</keyword>
<sequence length="444" mass="51368">MKISNILPKLFLLLGLLGLAQEQPRKTFWDKLNPSLVVATETSYEFDSGQLQKSEWIIKPEITYKFNRRSKLVFRGQVYSEFMDNLEAGIPDQHTVGNFNQRLFLDKHTHLELRELYYHTRLEGLGLTFGKQQIVWGETDGIKLLDVVNPQNFREFILDDFEDSRIPLWSVKAEFDIKDVGVQLVWIPDNTYHITQDFDAPFFTKSLFPSPPVGVASQLNTPNKPRRFFMDSDFGVKLTSFTKGWDLSLNYLYYYDDLPAFYSNFEMVDGTPTVSINPVYERQQLLGGTFNKVFGPSTFRGELAYVFGQNFISENPNAAGGVEESDFFRTALGVDFIRGEYVVSGQIFNEWVMESISPFNRERWETNLTLLGSREFLNDSLKVEVLWVHSTNHGDGYVTPRLSYWFNTNTQLLLNVHAFYGKESQLFGQFKDRSRISFGLKWGI</sequence>
<protein>
    <recommendedName>
        <fullName evidence="4">Capsule assembly protein Wzi</fullName>
    </recommendedName>
</protein>
<dbReference type="InterPro" id="IPR010727">
    <property type="entry name" value="DUF1302"/>
</dbReference>
<proteinExistence type="predicted"/>
<organism evidence="2 3">
    <name type="scientific">Flagellimonas algicola</name>
    <dbReference type="NCBI Taxonomy" id="2583815"/>
    <lineage>
        <taxon>Bacteria</taxon>
        <taxon>Pseudomonadati</taxon>
        <taxon>Bacteroidota</taxon>
        <taxon>Flavobacteriia</taxon>
        <taxon>Flavobacteriales</taxon>
        <taxon>Flavobacteriaceae</taxon>
        <taxon>Flagellimonas</taxon>
    </lineage>
</organism>
<keyword evidence="3" id="KW-1185">Reference proteome</keyword>
<gene>
    <name evidence="2" type="ORF">FGG15_03250</name>
</gene>
<evidence type="ECO:0000313" key="3">
    <source>
        <dbReference type="Proteomes" id="UP000751614"/>
    </source>
</evidence>
<evidence type="ECO:0000313" key="2">
    <source>
        <dbReference type="EMBL" id="TMU56569.1"/>
    </source>
</evidence>
<dbReference type="Proteomes" id="UP000751614">
    <property type="component" value="Unassembled WGS sequence"/>
</dbReference>
<dbReference type="RefSeq" id="WP_138833162.1">
    <property type="nucleotide sequence ID" value="NZ_VCNI01000001.1"/>
</dbReference>
<dbReference type="EMBL" id="VCNI01000001">
    <property type="protein sequence ID" value="TMU56569.1"/>
    <property type="molecule type" value="Genomic_DNA"/>
</dbReference>
<feature type="chain" id="PRO_5045542479" description="Capsule assembly protein Wzi" evidence="1">
    <location>
        <begin position="21"/>
        <end position="444"/>
    </location>
</feature>